<keyword evidence="6 12" id="KW-0067">ATP-binding</keyword>
<reference evidence="12" key="1">
    <citation type="submission" date="2023-05" db="EMBL/GenBank/DDBJ databases">
        <title>Mariniplasma microaerophilum sp. nov., a novel anaerobic mollicute isolated from terrestrial mud volcano, Taman Peninsula, Russia.</title>
        <authorList>
            <person name="Khomyakova M.A."/>
            <person name="Merkel A.Y."/>
            <person name="Slobodkin A.I."/>
        </authorList>
    </citation>
    <scope>NUCLEOTIDE SEQUENCE</scope>
    <source>
        <strain evidence="12">M4Ah</strain>
    </source>
</reference>
<organism evidence="12 13">
    <name type="scientific">Peloplasma aerotolerans</name>
    <dbReference type="NCBI Taxonomy" id="3044389"/>
    <lineage>
        <taxon>Bacteria</taxon>
        <taxon>Bacillati</taxon>
        <taxon>Mycoplasmatota</taxon>
        <taxon>Mollicutes</taxon>
        <taxon>Acholeplasmatales</taxon>
        <taxon>Acholeplasmataceae</taxon>
        <taxon>Peloplasma</taxon>
    </lineage>
</organism>
<dbReference type="RefSeq" id="WP_282839318.1">
    <property type="nucleotide sequence ID" value="NZ_JASCXW010000013.1"/>
</dbReference>
<dbReference type="InterPro" id="IPR025662">
    <property type="entry name" value="Sigma_54_int_dom_ATP-bd_1"/>
</dbReference>
<evidence type="ECO:0000313" key="13">
    <source>
        <dbReference type="Proteomes" id="UP001431532"/>
    </source>
</evidence>
<name>A0AAW6UD35_9MOLU</name>
<dbReference type="InterPro" id="IPR027417">
    <property type="entry name" value="P-loop_NTPase"/>
</dbReference>
<dbReference type="SMART" id="SM00382">
    <property type="entry name" value="AAA"/>
    <property type="match status" value="1"/>
</dbReference>
<dbReference type="InterPro" id="IPR003593">
    <property type="entry name" value="AAA+_ATPase"/>
</dbReference>
<evidence type="ECO:0000256" key="7">
    <source>
        <dbReference type="ARBA" id="ARBA00022989"/>
    </source>
</evidence>
<dbReference type="EMBL" id="JASCXW010000013">
    <property type="protein sequence ID" value="MDI6452893.1"/>
    <property type="molecule type" value="Genomic_DNA"/>
</dbReference>
<dbReference type="SUPFAM" id="SSF52540">
    <property type="entry name" value="P-loop containing nucleoside triphosphate hydrolases"/>
    <property type="match status" value="1"/>
</dbReference>
<evidence type="ECO:0000256" key="9">
    <source>
        <dbReference type="ARBA" id="ARBA00038388"/>
    </source>
</evidence>
<dbReference type="InterPro" id="IPR003439">
    <property type="entry name" value="ABC_transporter-like_ATP-bd"/>
</dbReference>
<feature type="transmembrane region" description="Helical" evidence="10">
    <location>
        <begin position="572"/>
        <end position="599"/>
    </location>
</feature>
<evidence type="ECO:0000256" key="3">
    <source>
        <dbReference type="ARBA" id="ARBA00022475"/>
    </source>
</evidence>
<dbReference type="PANTHER" id="PTHR42798:SF6">
    <property type="entry name" value="CELL DIVISION ATP-BINDING PROTEIN FTSE"/>
    <property type="match status" value="1"/>
</dbReference>
<feature type="domain" description="ABC transporter" evidence="11">
    <location>
        <begin position="2"/>
        <end position="240"/>
    </location>
</feature>
<dbReference type="PROSITE" id="PS50893">
    <property type="entry name" value="ABC_TRANSPORTER_2"/>
    <property type="match status" value="1"/>
</dbReference>
<feature type="transmembrane region" description="Helical" evidence="10">
    <location>
        <begin position="262"/>
        <end position="283"/>
    </location>
</feature>
<dbReference type="AlphaFoldDB" id="A0AAW6UD35"/>
<dbReference type="PANTHER" id="PTHR42798">
    <property type="entry name" value="LIPOPROTEIN-RELEASING SYSTEM ATP-BINDING PROTEIN LOLD"/>
    <property type="match status" value="1"/>
</dbReference>
<dbReference type="PROSITE" id="PS00675">
    <property type="entry name" value="SIGMA54_INTERACT_1"/>
    <property type="match status" value="1"/>
</dbReference>
<evidence type="ECO:0000313" key="12">
    <source>
        <dbReference type="EMBL" id="MDI6452893.1"/>
    </source>
</evidence>
<gene>
    <name evidence="12" type="ORF">QJ521_04895</name>
</gene>
<dbReference type="Gene3D" id="3.40.50.300">
    <property type="entry name" value="P-loop containing nucleotide triphosphate hydrolases"/>
    <property type="match status" value="1"/>
</dbReference>
<evidence type="ECO:0000256" key="6">
    <source>
        <dbReference type="ARBA" id="ARBA00022840"/>
    </source>
</evidence>
<evidence type="ECO:0000256" key="4">
    <source>
        <dbReference type="ARBA" id="ARBA00022692"/>
    </source>
</evidence>
<keyword evidence="2" id="KW-0813">Transport</keyword>
<dbReference type="InterPro" id="IPR017911">
    <property type="entry name" value="MacB-like_ATP-bd"/>
</dbReference>
<evidence type="ECO:0000256" key="1">
    <source>
        <dbReference type="ARBA" id="ARBA00004429"/>
    </source>
</evidence>
<keyword evidence="13" id="KW-1185">Reference proteome</keyword>
<evidence type="ECO:0000256" key="8">
    <source>
        <dbReference type="ARBA" id="ARBA00023136"/>
    </source>
</evidence>
<keyword evidence="7 10" id="KW-1133">Transmembrane helix</keyword>
<protein>
    <submittedName>
        <fullName evidence="12">ATP-binding cassette domain-containing protein</fullName>
    </submittedName>
</protein>
<dbReference type="InterPro" id="IPR003838">
    <property type="entry name" value="ABC3_permease_C"/>
</dbReference>
<accession>A0AAW6UD35</accession>
<dbReference type="Pfam" id="PF02687">
    <property type="entry name" value="FtsX"/>
    <property type="match status" value="1"/>
</dbReference>
<keyword evidence="4 10" id="KW-0812">Transmembrane</keyword>
<comment type="caution">
    <text evidence="12">The sequence shown here is derived from an EMBL/GenBank/DDBJ whole genome shotgun (WGS) entry which is preliminary data.</text>
</comment>
<dbReference type="Proteomes" id="UP001431532">
    <property type="component" value="Unassembled WGS sequence"/>
</dbReference>
<evidence type="ECO:0000256" key="2">
    <source>
        <dbReference type="ARBA" id="ARBA00022448"/>
    </source>
</evidence>
<keyword evidence="8 10" id="KW-0472">Membrane</keyword>
<feature type="transmembrane region" description="Helical" evidence="10">
    <location>
        <begin position="631"/>
        <end position="653"/>
    </location>
</feature>
<dbReference type="GO" id="GO:0005886">
    <property type="term" value="C:plasma membrane"/>
    <property type="evidence" value="ECO:0007669"/>
    <property type="project" value="UniProtKB-SubCell"/>
</dbReference>
<evidence type="ECO:0000256" key="5">
    <source>
        <dbReference type="ARBA" id="ARBA00022741"/>
    </source>
</evidence>
<dbReference type="Pfam" id="PF00005">
    <property type="entry name" value="ABC_tran"/>
    <property type="match status" value="1"/>
</dbReference>
<feature type="transmembrane region" description="Helical" evidence="10">
    <location>
        <begin position="659"/>
        <end position="680"/>
    </location>
</feature>
<evidence type="ECO:0000256" key="10">
    <source>
        <dbReference type="SAM" id="Phobius"/>
    </source>
</evidence>
<dbReference type="CDD" id="cd03255">
    <property type="entry name" value="ABC_MJ0796_LolCDE_FtsE"/>
    <property type="match status" value="1"/>
</dbReference>
<dbReference type="GO" id="GO:0005524">
    <property type="term" value="F:ATP binding"/>
    <property type="evidence" value="ECO:0007669"/>
    <property type="project" value="UniProtKB-KW"/>
</dbReference>
<comment type="subcellular location">
    <subcellularLocation>
        <location evidence="1">Cell inner membrane</location>
        <topology evidence="1">Multi-pass membrane protein</topology>
    </subcellularLocation>
</comment>
<keyword evidence="3" id="KW-1003">Cell membrane</keyword>
<sequence>MIRLEQVSKFYKTNALVAVGIRKISLDFKLGEFVVITGESGSGKSTLLNVLSGLDTFEEGEFFLFDKPTSHYTIEDWEAYRANYVGFVFQNYNILDSYTVFQNVMLALELQGYEPERRKERALEIIEKVGLSHRVHHRAVKLSGGEKQRTVIARALAKDCPTIICDEPTGNLDSKSAEEIIKLLHDISKDKLVILVSHNYAEVEAYATRRIKMSDGEVVEDIKLNERRIVTNDHLFYEQKDVRFLTTLRIAFRNLIATPRKLMFMLLLQVFFVILSFLIYGTIQGLFHDNVIIPSGSSASEHSLTIQKLDSTPFTIEEIEAFKAKKYVIAVNEYETIGRLFRGIGREDFFSERAAVLKSSDYVDGRAPLVENEVVLSQGLAFYLGVGVNEDVELRTASSLRYTFFVSGISSRTSNATYFHDDFFENKEFVFKSIIQDTGVRNIDVNYNYMSTNFSNITYDESFPENTAFANTRYNYNGIRDSVLYMETGYGDHASVNLETTFVFSESRLDLIVDTETYQGLVDYFTSDEMKHRIVLNVYDRFDGEKLLNSIDHSRYIVYYPALTQNTQGSPFGIALTVGSYIVIGVVAIFMFTILRFVFKNMLETRRKDFAIYRSVGASKKFLKTLILREIIIQILLGTLLTAIVIVVSSIYVGRIQNTMRFITAGDILFILFVFSYMTIRTSVKYNESIYQISVIDTLNKSLEV</sequence>
<comment type="similarity">
    <text evidence="9">Belongs to the ABC transporter superfamily. Macrolide exporter (TC 3.A.1.122) family.</text>
</comment>
<evidence type="ECO:0000259" key="11">
    <source>
        <dbReference type="PROSITE" id="PS50893"/>
    </source>
</evidence>
<proteinExistence type="inferred from homology"/>
<keyword evidence="5" id="KW-0547">Nucleotide-binding</keyword>
<dbReference type="GO" id="GO:0016887">
    <property type="term" value="F:ATP hydrolysis activity"/>
    <property type="evidence" value="ECO:0007669"/>
    <property type="project" value="InterPro"/>
</dbReference>